<evidence type="ECO:0000256" key="1">
    <source>
        <dbReference type="SAM" id="MobiDB-lite"/>
    </source>
</evidence>
<feature type="region of interest" description="Disordered" evidence="1">
    <location>
        <begin position="66"/>
        <end position="146"/>
    </location>
</feature>
<dbReference type="AlphaFoldDB" id="A0A0D7A166"/>
<evidence type="ECO:0000313" key="2">
    <source>
        <dbReference type="EMBL" id="KIY43149.1"/>
    </source>
</evidence>
<name>A0A0D7A166_9AGAR</name>
<feature type="compositionally biased region" description="Acidic residues" evidence="1">
    <location>
        <begin position="72"/>
        <end position="141"/>
    </location>
</feature>
<sequence length="288" mass="32521">MVKAQSFFKNDPRVPDKLKERIVGWYPVKQCPATQFQQYGPLNGLLHYVFGPDYLVKPQALFREPAEGLNNGDDEADEDDDENDENDDGEEEEEEDGDANEEEEEQDTGDDENEEVSDSEGEVNDDDDDNDNDNDDDDDDVGNTTIDSMGVAVSFGNNAGKHYPDFAICQYDGRDADNRHPDVVRLLVEVASIGHERKKPGTRRSHETFAQLKTYLKNLGAHGSRWDTKVVGMLIVGHDCTYTIQTPNPAAPNKVKRTRVRWITLYSPRFKSLLDEIIRLPYPVHGMA</sequence>
<proteinExistence type="predicted"/>
<organism evidence="2 3">
    <name type="scientific">Fistulina hepatica ATCC 64428</name>
    <dbReference type="NCBI Taxonomy" id="1128425"/>
    <lineage>
        <taxon>Eukaryota</taxon>
        <taxon>Fungi</taxon>
        <taxon>Dikarya</taxon>
        <taxon>Basidiomycota</taxon>
        <taxon>Agaricomycotina</taxon>
        <taxon>Agaricomycetes</taxon>
        <taxon>Agaricomycetidae</taxon>
        <taxon>Agaricales</taxon>
        <taxon>Fistulinaceae</taxon>
        <taxon>Fistulina</taxon>
    </lineage>
</organism>
<protein>
    <submittedName>
        <fullName evidence="2">Uncharacterized protein</fullName>
    </submittedName>
</protein>
<dbReference type="OrthoDB" id="2755432at2759"/>
<accession>A0A0D7A166</accession>
<reference evidence="2 3" key="1">
    <citation type="journal article" date="2015" name="Fungal Genet. Biol.">
        <title>Evolution of novel wood decay mechanisms in Agaricales revealed by the genome sequences of Fistulina hepatica and Cylindrobasidium torrendii.</title>
        <authorList>
            <person name="Floudas D."/>
            <person name="Held B.W."/>
            <person name="Riley R."/>
            <person name="Nagy L.G."/>
            <person name="Koehler G."/>
            <person name="Ransdell A.S."/>
            <person name="Younus H."/>
            <person name="Chow J."/>
            <person name="Chiniquy J."/>
            <person name="Lipzen A."/>
            <person name="Tritt A."/>
            <person name="Sun H."/>
            <person name="Haridas S."/>
            <person name="LaButti K."/>
            <person name="Ohm R.A."/>
            <person name="Kues U."/>
            <person name="Blanchette R.A."/>
            <person name="Grigoriev I.V."/>
            <person name="Minto R.E."/>
            <person name="Hibbett D.S."/>
        </authorList>
    </citation>
    <scope>NUCLEOTIDE SEQUENCE [LARGE SCALE GENOMIC DNA]</scope>
    <source>
        <strain evidence="2 3">ATCC 64428</strain>
    </source>
</reference>
<keyword evidence="3" id="KW-1185">Reference proteome</keyword>
<gene>
    <name evidence="2" type="ORF">FISHEDRAFT_62917</name>
</gene>
<evidence type="ECO:0000313" key="3">
    <source>
        <dbReference type="Proteomes" id="UP000054144"/>
    </source>
</evidence>
<dbReference type="EMBL" id="KN882117">
    <property type="protein sequence ID" value="KIY43149.1"/>
    <property type="molecule type" value="Genomic_DNA"/>
</dbReference>
<dbReference type="Proteomes" id="UP000054144">
    <property type="component" value="Unassembled WGS sequence"/>
</dbReference>